<evidence type="ECO:0000256" key="2">
    <source>
        <dbReference type="SAM" id="Phobius"/>
    </source>
</evidence>
<feature type="region of interest" description="Disordered" evidence="1">
    <location>
        <begin position="274"/>
        <end position="297"/>
    </location>
</feature>
<evidence type="ECO:0000313" key="4">
    <source>
        <dbReference type="Proteomes" id="UP001234989"/>
    </source>
</evidence>
<keyword evidence="4" id="KW-1185">Reference proteome</keyword>
<dbReference type="PANTHER" id="PTHR37238:SF1">
    <property type="entry name" value="OS05G0532500 PROTEIN"/>
    <property type="match status" value="1"/>
</dbReference>
<evidence type="ECO:0000313" key="3">
    <source>
        <dbReference type="EMBL" id="WMV57571.1"/>
    </source>
</evidence>
<accession>A0AAF0ZZP5</accession>
<gene>
    <name evidence="3" type="ORF">MTR67_050956</name>
</gene>
<evidence type="ECO:0000256" key="1">
    <source>
        <dbReference type="SAM" id="MobiDB-lite"/>
    </source>
</evidence>
<dbReference type="AlphaFoldDB" id="A0AAF0ZZP5"/>
<name>A0AAF0ZZP5_SOLVR</name>
<sequence>MPTNNLKNTAGKSTARFKSTRKPLRDVSNANMVKPLATSFKPKKLYGRENDDVESVAGENVIDRLLLIRSDFSSVIHQRLFVSLIISSAVAILHHFGYFSVQLRELLIISALSIDELVQVLKLGGKKSGKEIESFTHVLSEMQASLKPWVPKFQKALSDLSTRPEHPFEQSQISEAVPMVADNTSDAVNSPDQSKWDSLVSPSPLVSWRAGCTTEGGRQLFLLTPLPFRKVLSSKCQGSSKTVDNYTSDTNDQQHPLFDIRGDMEDCLLENTKSMASQPPSLSDVTEEMDIPPSLSDVTGERDILRVNDEVKSILNKVSAHDMTINEVPQERDLISPVKLSQIDSSLLVMTPCLKMSPPKTCVLLEPSSEYNCRDKHGAYKMTPFPVSRHFSSMSEDSESSSSEAAEHLTMKYPELFGIKLSQNLTNGGKVADDESPDFLFSPPKTCVLMELPVEEPLTNAAETGGNLDIVERTPMMTESKSILVMGKHPGENTLKKELWMKFEAASSDGICFNPSTIHETIQKDFLERLEEVSADEATAEEEGA</sequence>
<feature type="compositionally biased region" description="Polar residues" evidence="1">
    <location>
        <begin position="1"/>
        <end position="12"/>
    </location>
</feature>
<dbReference type="Proteomes" id="UP001234989">
    <property type="component" value="Chromosome 12"/>
</dbReference>
<organism evidence="3 4">
    <name type="scientific">Solanum verrucosum</name>
    <dbReference type="NCBI Taxonomy" id="315347"/>
    <lineage>
        <taxon>Eukaryota</taxon>
        <taxon>Viridiplantae</taxon>
        <taxon>Streptophyta</taxon>
        <taxon>Embryophyta</taxon>
        <taxon>Tracheophyta</taxon>
        <taxon>Spermatophyta</taxon>
        <taxon>Magnoliopsida</taxon>
        <taxon>eudicotyledons</taxon>
        <taxon>Gunneridae</taxon>
        <taxon>Pentapetalae</taxon>
        <taxon>asterids</taxon>
        <taxon>lamiids</taxon>
        <taxon>Solanales</taxon>
        <taxon>Solanaceae</taxon>
        <taxon>Solanoideae</taxon>
        <taxon>Solaneae</taxon>
        <taxon>Solanum</taxon>
    </lineage>
</organism>
<keyword evidence="2" id="KW-0812">Transmembrane</keyword>
<feature type="compositionally biased region" description="Polar residues" evidence="1">
    <location>
        <begin position="274"/>
        <end position="284"/>
    </location>
</feature>
<keyword evidence="2" id="KW-0472">Membrane</keyword>
<dbReference type="PANTHER" id="PTHR37238">
    <property type="entry name" value="OS05G0532500 PROTEIN"/>
    <property type="match status" value="1"/>
</dbReference>
<dbReference type="EMBL" id="CP133623">
    <property type="protein sequence ID" value="WMV57571.1"/>
    <property type="molecule type" value="Genomic_DNA"/>
</dbReference>
<proteinExistence type="predicted"/>
<protein>
    <submittedName>
        <fullName evidence="3">Uncharacterized protein</fullName>
    </submittedName>
</protein>
<feature type="transmembrane region" description="Helical" evidence="2">
    <location>
        <begin position="80"/>
        <end position="101"/>
    </location>
</feature>
<reference evidence="3" key="1">
    <citation type="submission" date="2023-08" db="EMBL/GenBank/DDBJ databases">
        <title>A de novo genome assembly of Solanum verrucosum Schlechtendal, a Mexican diploid species geographically isolated from the other diploid A-genome species in potato relatives.</title>
        <authorList>
            <person name="Hosaka K."/>
        </authorList>
    </citation>
    <scope>NUCLEOTIDE SEQUENCE</scope>
    <source>
        <tissue evidence="3">Young leaves</tissue>
    </source>
</reference>
<feature type="region of interest" description="Disordered" evidence="1">
    <location>
        <begin position="1"/>
        <end position="20"/>
    </location>
</feature>
<keyword evidence="2" id="KW-1133">Transmembrane helix</keyword>